<evidence type="ECO:0000313" key="3">
    <source>
        <dbReference type="Proteomes" id="UP000018144"/>
    </source>
</evidence>
<reference evidence="2 3" key="1">
    <citation type="journal article" date="2013" name="PLoS Genet.">
        <title>The genome and development-dependent transcriptomes of Pyronema confluens: a window into fungal evolution.</title>
        <authorList>
            <person name="Traeger S."/>
            <person name="Altegoer F."/>
            <person name="Freitag M."/>
            <person name="Gabaldon T."/>
            <person name="Kempken F."/>
            <person name="Kumar A."/>
            <person name="Marcet-Houben M."/>
            <person name="Poggeler S."/>
            <person name="Stajich J.E."/>
            <person name="Nowrousian M."/>
        </authorList>
    </citation>
    <scope>NUCLEOTIDE SEQUENCE [LARGE SCALE GENOMIC DNA]</scope>
    <source>
        <strain evidence="3">CBS 100304</strain>
        <tissue evidence="2">Vegetative mycelium</tissue>
    </source>
</reference>
<proteinExistence type="predicted"/>
<gene>
    <name evidence="2" type="ORF">PCON_08239</name>
</gene>
<keyword evidence="1" id="KW-0732">Signal</keyword>
<evidence type="ECO:0000313" key="2">
    <source>
        <dbReference type="EMBL" id="CCX30137.1"/>
    </source>
</evidence>
<evidence type="ECO:0000256" key="1">
    <source>
        <dbReference type="SAM" id="SignalP"/>
    </source>
</evidence>
<feature type="chain" id="PRO_5004651945" evidence="1">
    <location>
        <begin position="18"/>
        <end position="170"/>
    </location>
</feature>
<accession>U4LF14</accession>
<protein>
    <submittedName>
        <fullName evidence="2">Uncharacterized protein</fullName>
    </submittedName>
</protein>
<dbReference type="OrthoDB" id="10356418at2759"/>
<dbReference type="Proteomes" id="UP000018144">
    <property type="component" value="Unassembled WGS sequence"/>
</dbReference>
<sequence>MQTTIFTLLPFLLAVSALPAAPSIATVPGNIGFTDGKPIFESAKIAKIAKPSNSVTMPDPETILAFMAKPFTLLTIDQVNGLNGESGLNDVEGPGVPGCPACSGLPPADVKEANDNLQNLAHWTDRFCAQEDLEEEIVNGHCKEWAETTMKYKGNTVFKASGCPEFAWFC</sequence>
<feature type="signal peptide" evidence="1">
    <location>
        <begin position="1"/>
        <end position="17"/>
    </location>
</feature>
<dbReference type="AlphaFoldDB" id="U4LF14"/>
<keyword evidence="3" id="KW-1185">Reference proteome</keyword>
<dbReference type="EMBL" id="HF935427">
    <property type="protein sequence ID" value="CCX30137.1"/>
    <property type="molecule type" value="Genomic_DNA"/>
</dbReference>
<name>U4LF14_PYROM</name>
<organism evidence="2 3">
    <name type="scientific">Pyronema omphalodes (strain CBS 100304)</name>
    <name type="common">Pyronema confluens</name>
    <dbReference type="NCBI Taxonomy" id="1076935"/>
    <lineage>
        <taxon>Eukaryota</taxon>
        <taxon>Fungi</taxon>
        <taxon>Dikarya</taxon>
        <taxon>Ascomycota</taxon>
        <taxon>Pezizomycotina</taxon>
        <taxon>Pezizomycetes</taxon>
        <taxon>Pezizales</taxon>
        <taxon>Pyronemataceae</taxon>
        <taxon>Pyronema</taxon>
    </lineage>
</organism>